<accession>A0A1J1LPR2</accession>
<evidence type="ECO:0000256" key="4">
    <source>
        <dbReference type="ARBA" id="ARBA00022741"/>
    </source>
</evidence>
<keyword evidence="10" id="KW-0472">Membrane</keyword>
<comment type="catalytic activity">
    <reaction evidence="8">
        <text>L-seryl-[protein] + ATP = O-phospho-L-seryl-[protein] + ADP + H(+)</text>
        <dbReference type="Rhea" id="RHEA:17989"/>
        <dbReference type="Rhea" id="RHEA-COMP:9863"/>
        <dbReference type="Rhea" id="RHEA-COMP:11604"/>
        <dbReference type="ChEBI" id="CHEBI:15378"/>
        <dbReference type="ChEBI" id="CHEBI:29999"/>
        <dbReference type="ChEBI" id="CHEBI:30616"/>
        <dbReference type="ChEBI" id="CHEBI:83421"/>
        <dbReference type="ChEBI" id="CHEBI:456216"/>
        <dbReference type="EC" id="2.7.11.1"/>
    </reaction>
</comment>
<name>A0A1J1LPR2_9CYAN</name>
<dbReference type="Gene3D" id="1.25.40.10">
    <property type="entry name" value="Tetratricopeptide repeat domain"/>
    <property type="match status" value="2"/>
</dbReference>
<dbReference type="InterPro" id="IPR011009">
    <property type="entry name" value="Kinase-like_dom_sf"/>
</dbReference>
<evidence type="ECO:0000313" key="13">
    <source>
        <dbReference type="Proteomes" id="UP000184315"/>
    </source>
</evidence>
<keyword evidence="9" id="KW-0802">TPR repeat</keyword>
<gene>
    <name evidence="12" type="ORF">PL9214640221</name>
</gene>
<reference evidence="13" key="1">
    <citation type="submission" date="2015-10" db="EMBL/GenBank/DDBJ databases">
        <authorList>
            <person name="Regsiter A."/>
            <person name="william w."/>
        </authorList>
    </citation>
    <scope>NUCLEOTIDE SEQUENCE [LARGE SCALE GENOMIC DNA]</scope>
</reference>
<dbReference type="SUPFAM" id="SSF52540">
    <property type="entry name" value="P-loop containing nucleoside triphosphate hydrolases"/>
    <property type="match status" value="1"/>
</dbReference>
<evidence type="ECO:0000256" key="5">
    <source>
        <dbReference type="ARBA" id="ARBA00022777"/>
    </source>
</evidence>
<feature type="repeat" description="TPR" evidence="9">
    <location>
        <begin position="759"/>
        <end position="792"/>
    </location>
</feature>
<dbReference type="InterPro" id="IPR019734">
    <property type="entry name" value="TPR_rpt"/>
</dbReference>
<feature type="transmembrane region" description="Helical" evidence="10">
    <location>
        <begin position="666"/>
        <end position="687"/>
    </location>
</feature>
<evidence type="ECO:0000256" key="3">
    <source>
        <dbReference type="ARBA" id="ARBA00022679"/>
    </source>
</evidence>
<dbReference type="InterPro" id="IPR000719">
    <property type="entry name" value="Prot_kinase_dom"/>
</dbReference>
<comment type="catalytic activity">
    <reaction evidence="7">
        <text>L-threonyl-[protein] + ATP = O-phospho-L-threonyl-[protein] + ADP + H(+)</text>
        <dbReference type="Rhea" id="RHEA:46608"/>
        <dbReference type="Rhea" id="RHEA-COMP:11060"/>
        <dbReference type="Rhea" id="RHEA-COMP:11605"/>
        <dbReference type="ChEBI" id="CHEBI:15378"/>
        <dbReference type="ChEBI" id="CHEBI:30013"/>
        <dbReference type="ChEBI" id="CHEBI:30616"/>
        <dbReference type="ChEBI" id="CHEBI:61977"/>
        <dbReference type="ChEBI" id="CHEBI:456216"/>
        <dbReference type="EC" id="2.7.11.1"/>
    </reaction>
</comment>
<dbReference type="STRING" id="671072.PL9214640221"/>
<keyword evidence="4" id="KW-0547">Nucleotide-binding</keyword>
<dbReference type="Gene3D" id="3.40.50.300">
    <property type="entry name" value="P-loop containing nucleotide triphosphate hydrolases"/>
    <property type="match status" value="1"/>
</dbReference>
<keyword evidence="10" id="KW-1133">Transmembrane helix</keyword>
<keyword evidence="5 12" id="KW-0418">Kinase</keyword>
<keyword evidence="13" id="KW-1185">Reference proteome</keyword>
<dbReference type="CDD" id="cd14014">
    <property type="entry name" value="STKc_PknB_like"/>
    <property type="match status" value="1"/>
</dbReference>
<dbReference type="GO" id="GO:0004674">
    <property type="term" value="F:protein serine/threonine kinase activity"/>
    <property type="evidence" value="ECO:0007669"/>
    <property type="project" value="UniProtKB-KW"/>
</dbReference>
<evidence type="ECO:0000256" key="10">
    <source>
        <dbReference type="SAM" id="Phobius"/>
    </source>
</evidence>
<dbReference type="Pfam" id="PF13181">
    <property type="entry name" value="TPR_8"/>
    <property type="match status" value="1"/>
</dbReference>
<evidence type="ECO:0000313" key="12">
    <source>
        <dbReference type="EMBL" id="CUR34214.1"/>
    </source>
</evidence>
<evidence type="ECO:0000256" key="1">
    <source>
        <dbReference type="ARBA" id="ARBA00012513"/>
    </source>
</evidence>
<dbReference type="Proteomes" id="UP000184315">
    <property type="component" value="Unassembled WGS sequence"/>
</dbReference>
<organism evidence="12 13">
    <name type="scientific">Planktothrix tepida PCC 9214</name>
    <dbReference type="NCBI Taxonomy" id="671072"/>
    <lineage>
        <taxon>Bacteria</taxon>
        <taxon>Bacillati</taxon>
        <taxon>Cyanobacteriota</taxon>
        <taxon>Cyanophyceae</taxon>
        <taxon>Oscillatoriophycideae</taxon>
        <taxon>Oscillatoriales</taxon>
        <taxon>Microcoleaceae</taxon>
        <taxon>Planktothrix</taxon>
    </lineage>
</organism>
<keyword evidence="3 12" id="KW-0808">Transferase</keyword>
<dbReference type="Gene3D" id="1.10.510.10">
    <property type="entry name" value="Transferase(Phosphotransferase) domain 1"/>
    <property type="match status" value="1"/>
</dbReference>
<dbReference type="RefSeq" id="WP_072720683.1">
    <property type="nucleotide sequence ID" value="NZ_LN889812.1"/>
</dbReference>
<dbReference type="SMART" id="SM00220">
    <property type="entry name" value="S_TKc"/>
    <property type="match status" value="1"/>
</dbReference>
<dbReference type="GO" id="GO:0005524">
    <property type="term" value="F:ATP binding"/>
    <property type="evidence" value="ECO:0007669"/>
    <property type="project" value="UniProtKB-KW"/>
</dbReference>
<dbReference type="InterPro" id="IPR027417">
    <property type="entry name" value="P-loop_NTPase"/>
</dbReference>
<dbReference type="InterPro" id="IPR041664">
    <property type="entry name" value="AAA_16"/>
</dbReference>
<dbReference type="GO" id="GO:0106310">
    <property type="term" value="F:protein serine kinase activity"/>
    <property type="evidence" value="ECO:0007669"/>
    <property type="project" value="RHEA"/>
</dbReference>
<dbReference type="PROSITE" id="PS00108">
    <property type="entry name" value="PROTEIN_KINASE_ST"/>
    <property type="match status" value="1"/>
</dbReference>
<evidence type="ECO:0000256" key="6">
    <source>
        <dbReference type="ARBA" id="ARBA00022840"/>
    </source>
</evidence>
<dbReference type="Pfam" id="PF13191">
    <property type="entry name" value="AAA_16"/>
    <property type="match status" value="1"/>
</dbReference>
<keyword evidence="10" id="KW-0812">Transmembrane</keyword>
<dbReference type="SUPFAM" id="SSF56112">
    <property type="entry name" value="Protein kinase-like (PK-like)"/>
    <property type="match status" value="1"/>
</dbReference>
<evidence type="ECO:0000256" key="9">
    <source>
        <dbReference type="PROSITE-ProRule" id="PRU00339"/>
    </source>
</evidence>
<evidence type="ECO:0000259" key="11">
    <source>
        <dbReference type="PROSITE" id="PS50011"/>
    </source>
</evidence>
<dbReference type="OrthoDB" id="9772100at2"/>
<dbReference type="InterPro" id="IPR008271">
    <property type="entry name" value="Ser/Thr_kinase_AS"/>
</dbReference>
<dbReference type="SMART" id="SM00028">
    <property type="entry name" value="TPR"/>
    <property type="match status" value="4"/>
</dbReference>
<dbReference type="Pfam" id="PF00069">
    <property type="entry name" value="Pkinase"/>
    <property type="match status" value="1"/>
</dbReference>
<dbReference type="PROSITE" id="PS50005">
    <property type="entry name" value="TPR"/>
    <property type="match status" value="1"/>
</dbReference>
<dbReference type="PANTHER" id="PTHR24363:SF0">
    <property type="entry name" value="SERINE_THREONINE KINASE LIKE DOMAIN CONTAINING 1"/>
    <property type="match status" value="1"/>
</dbReference>
<keyword evidence="2" id="KW-0723">Serine/threonine-protein kinase</keyword>
<proteinExistence type="predicted"/>
<dbReference type="PANTHER" id="PTHR24363">
    <property type="entry name" value="SERINE/THREONINE PROTEIN KINASE"/>
    <property type="match status" value="1"/>
</dbReference>
<feature type="domain" description="Protein kinase" evidence="11">
    <location>
        <begin position="378"/>
        <end position="659"/>
    </location>
</feature>
<evidence type="ECO:0000256" key="7">
    <source>
        <dbReference type="ARBA" id="ARBA00047899"/>
    </source>
</evidence>
<keyword evidence="6" id="KW-0067">ATP-binding</keyword>
<dbReference type="EC" id="2.7.11.1" evidence="1"/>
<dbReference type="InterPro" id="IPR011990">
    <property type="entry name" value="TPR-like_helical_dom_sf"/>
</dbReference>
<dbReference type="EMBL" id="CZDF01000171">
    <property type="protein sequence ID" value="CUR34214.1"/>
    <property type="molecule type" value="Genomic_DNA"/>
</dbReference>
<dbReference type="AlphaFoldDB" id="A0A1J1LPR2"/>
<dbReference type="SUPFAM" id="SSF48452">
    <property type="entry name" value="TPR-like"/>
    <property type="match status" value="1"/>
</dbReference>
<evidence type="ECO:0000256" key="8">
    <source>
        <dbReference type="ARBA" id="ARBA00048679"/>
    </source>
</evidence>
<evidence type="ECO:0000256" key="2">
    <source>
        <dbReference type="ARBA" id="ARBA00022527"/>
    </source>
</evidence>
<dbReference type="Pfam" id="PF13424">
    <property type="entry name" value="TPR_12"/>
    <property type="match status" value="1"/>
</dbReference>
<sequence>MVGQTFTASKEGHQKIQTAIADRKWKVSEQDTRPLVIACYRYIEEYQQKHQLSDNDPRWLKDFEQIFRVERDKRQTQEQKQEKLDKIKWEILKNNKFTFLGKIKTLIDSGEIYVQNISWGTWSRFASHKTIYPVNVNAFKIYCAILDLDWRKIAENEPQQFDNFSLKSNLDELPHQPIFYGRENELNQLLEWLSNKQTRVILLLGMAGIGKTSLIVNLLEQITDQFECIIYKNLSNPKPFSLFLHDLTEQPTNVTGDIKPIIDYFRNHRCLLILDNWEELLKSEHLAGYYRQEYEKYGDLLNQIAKTSHQSCGLFISQEKPRQFELLLSQQMPVYSWDLKGLDPASALQIFEQQGLGKDTQSLTNLIRRYSYHPGVLNLVAQDIKQEFNGNILQYFKQSSLLVSDVISNYIIQAFTKLYKIISLFQQEAKVLQKLAHPGIPKGYDYFTITPEVYLTPLHCLVMEKVTGENLEQWLEKNQKITDIKMAINWLKQLTETIALIHQEKLIHRDIKPENIILKSEGTLVLIDFGAVRQMTTTYLIKMGKNESGTKIVSPLYTPPEQEFTGLCFPQSDFFALGRTFVSLLTGNNPEDFAKNTLKDEFQSLAKLINYMIEEYPGKRPQNTSIILQYLDAIEQEKNENINQILELIKHQNYWHYFFLIQKQKFLLNTIPIATFLVVTSLILSLLSPQIARQLNDRGLQAFKQSNYNSALWQYRLALFFNNKSVSAHHNLGLLYDNQEQLGSAKNEYQKAIDIGNLDESYNNLARLEILTGNYNQAITLIETSLKINPNSEINPKHDLYKNLGWSQLKLGQLSAAKQSLKQAIDLKLNLAPPYCLMAQVLEAEQKPAQIEWQKCLTYSAPDNQPEIKEWQELGKQKVKQ</sequence>
<dbReference type="PROSITE" id="PS50011">
    <property type="entry name" value="PROTEIN_KINASE_DOM"/>
    <property type="match status" value="1"/>
</dbReference>
<protein>
    <recommendedName>
        <fullName evidence="1">non-specific serine/threonine protein kinase</fullName>
        <ecNumber evidence="1">2.7.11.1</ecNumber>
    </recommendedName>
</protein>